<proteinExistence type="inferred from homology"/>
<dbReference type="FunFam" id="1.10.472.10:FF:000010">
    <property type="entry name" value="G1/S-specific cyclin Cln1"/>
    <property type="match status" value="1"/>
</dbReference>
<dbReference type="Pfam" id="PF00134">
    <property type="entry name" value="Cyclin_N"/>
    <property type="match status" value="1"/>
</dbReference>
<evidence type="ECO:0000256" key="3">
    <source>
        <dbReference type="ARBA" id="ARBA00023127"/>
    </source>
</evidence>
<keyword evidence="9" id="KW-1185">Reference proteome</keyword>
<sequence>MSWSPQYNRLGPPKAPKRRYPNPILTQLECEHHEVAIRDYTQEINHHLSDLERSSIVSMEMIDLQPEIKWYMRPYLLDFLLEIHQTFKLEPQTYFLAVNIVDKYCSKRVVFKRHYQLVGCTALWLAAKYEDKKSRVPTLKELVIMCREAYDAETFVQMERHILSTLEWSVSHTSLEDCLQLIHRDMMDIPTKHEIEKIARMFCEISTYKRCLLQAPPSLIAIAANLLACSVMDTPIGVVHFYQAAEKYVNEFDDDATFDEDLENQLPAVVSPFLSGYSEDTIYEISKISMVLLLAFQECSQSLLNKYVDQAPTVSRFIMHKAFVMEQFPSLEESTLLGADIPDHVHQNILSLLLLHLISADYDNNEVPFTAFEQPPQFMAPPQMPQSSPLTTPPSASSMSVFSEREYGMIHDTPISSPVDRYVQAGKRKRNWYVDDSPLNSKDRGVLM</sequence>
<dbReference type="EMBL" id="KV453948">
    <property type="protein sequence ID" value="ODV70893.1"/>
    <property type="molecule type" value="Genomic_DNA"/>
</dbReference>
<dbReference type="InterPro" id="IPR036915">
    <property type="entry name" value="Cyclin-like_sf"/>
</dbReference>
<dbReference type="SUPFAM" id="SSF47954">
    <property type="entry name" value="Cyclin-like"/>
    <property type="match status" value="2"/>
</dbReference>
<dbReference type="AlphaFoldDB" id="A0A1E4RUE7"/>
<evidence type="ECO:0000313" key="9">
    <source>
        <dbReference type="Proteomes" id="UP000094389"/>
    </source>
</evidence>
<dbReference type="GO" id="GO:0044843">
    <property type="term" value="P:cell cycle G1/S phase transition"/>
    <property type="evidence" value="ECO:0007669"/>
    <property type="project" value="UniProtKB-ARBA"/>
</dbReference>
<dbReference type="GO" id="GO:0051301">
    <property type="term" value="P:cell division"/>
    <property type="evidence" value="ECO:0007669"/>
    <property type="project" value="UniProtKB-KW"/>
</dbReference>
<gene>
    <name evidence="8" type="ORF">CYBJADRAFT_169849</name>
</gene>
<dbReference type="SMART" id="SM00385">
    <property type="entry name" value="CYCLIN"/>
    <property type="match status" value="1"/>
</dbReference>
<evidence type="ECO:0000313" key="8">
    <source>
        <dbReference type="EMBL" id="ODV70893.1"/>
    </source>
</evidence>
<dbReference type="PANTHER" id="PTHR10177">
    <property type="entry name" value="CYCLINS"/>
    <property type="match status" value="1"/>
</dbReference>
<dbReference type="STRING" id="983966.A0A1E4RUE7"/>
<feature type="region of interest" description="Disordered" evidence="6">
    <location>
        <begin position="378"/>
        <end position="398"/>
    </location>
</feature>
<dbReference type="GO" id="GO:0051726">
    <property type="term" value="P:regulation of cell cycle"/>
    <property type="evidence" value="ECO:0007669"/>
    <property type="project" value="UniProtKB-ARBA"/>
</dbReference>
<evidence type="ECO:0000256" key="2">
    <source>
        <dbReference type="ARBA" id="ARBA00022618"/>
    </source>
</evidence>
<feature type="compositionally biased region" description="Low complexity" evidence="6">
    <location>
        <begin position="385"/>
        <end position="398"/>
    </location>
</feature>
<dbReference type="Proteomes" id="UP000094389">
    <property type="component" value="Unassembled WGS sequence"/>
</dbReference>
<dbReference type="GeneID" id="30990351"/>
<name>A0A1E4RUE7_CYBJN</name>
<feature type="domain" description="Cyclin-like" evidence="7">
    <location>
        <begin position="78"/>
        <end position="164"/>
    </location>
</feature>
<keyword evidence="4" id="KW-0131">Cell cycle</keyword>
<accession>A0A1E4RUE7</accession>
<keyword evidence="3 5" id="KW-0195">Cyclin</keyword>
<reference evidence="8 9" key="1">
    <citation type="journal article" date="2016" name="Proc. Natl. Acad. Sci. U.S.A.">
        <title>Comparative genomics of biotechnologically important yeasts.</title>
        <authorList>
            <person name="Riley R."/>
            <person name="Haridas S."/>
            <person name="Wolfe K.H."/>
            <person name="Lopes M.R."/>
            <person name="Hittinger C.T."/>
            <person name="Goeker M."/>
            <person name="Salamov A.A."/>
            <person name="Wisecaver J.H."/>
            <person name="Long T.M."/>
            <person name="Calvey C.H."/>
            <person name="Aerts A.L."/>
            <person name="Barry K.W."/>
            <person name="Choi C."/>
            <person name="Clum A."/>
            <person name="Coughlan A.Y."/>
            <person name="Deshpande S."/>
            <person name="Douglass A.P."/>
            <person name="Hanson S.J."/>
            <person name="Klenk H.-P."/>
            <person name="LaButti K.M."/>
            <person name="Lapidus A."/>
            <person name="Lindquist E.A."/>
            <person name="Lipzen A.M."/>
            <person name="Meier-Kolthoff J.P."/>
            <person name="Ohm R.A."/>
            <person name="Otillar R.P."/>
            <person name="Pangilinan J.L."/>
            <person name="Peng Y."/>
            <person name="Rokas A."/>
            <person name="Rosa C.A."/>
            <person name="Scheuner C."/>
            <person name="Sibirny A.A."/>
            <person name="Slot J.C."/>
            <person name="Stielow J.B."/>
            <person name="Sun H."/>
            <person name="Kurtzman C.P."/>
            <person name="Blackwell M."/>
            <person name="Grigoriev I.V."/>
            <person name="Jeffries T.W."/>
        </authorList>
    </citation>
    <scope>NUCLEOTIDE SEQUENCE [LARGE SCALE GENOMIC DNA]</scope>
    <source>
        <strain evidence="9">ATCC 18201 / CBS 1600 / BCRC 20928 / JCM 3617 / NBRC 0987 / NRRL Y-1542</strain>
    </source>
</reference>
<dbReference type="InterPro" id="IPR013763">
    <property type="entry name" value="Cyclin-like_dom"/>
</dbReference>
<evidence type="ECO:0000259" key="7">
    <source>
        <dbReference type="SMART" id="SM00385"/>
    </source>
</evidence>
<dbReference type="RefSeq" id="XP_020067932.1">
    <property type="nucleotide sequence ID" value="XM_020215955.1"/>
</dbReference>
<evidence type="ECO:0000256" key="1">
    <source>
        <dbReference type="ARBA" id="ARBA00008742"/>
    </source>
</evidence>
<dbReference type="Gene3D" id="1.10.472.10">
    <property type="entry name" value="Cyclin-like"/>
    <property type="match status" value="2"/>
</dbReference>
<evidence type="ECO:0000256" key="6">
    <source>
        <dbReference type="SAM" id="MobiDB-lite"/>
    </source>
</evidence>
<evidence type="ECO:0000256" key="4">
    <source>
        <dbReference type="ARBA" id="ARBA00023306"/>
    </source>
</evidence>
<dbReference type="InterPro" id="IPR039361">
    <property type="entry name" value="Cyclin"/>
</dbReference>
<dbReference type="PROSITE" id="PS00292">
    <property type="entry name" value="CYCLINS"/>
    <property type="match status" value="1"/>
</dbReference>
<organism evidence="8 9">
    <name type="scientific">Cyberlindnera jadinii (strain ATCC 18201 / CBS 1600 / BCRC 20928 / JCM 3617 / NBRC 0987 / NRRL Y-1542)</name>
    <name type="common">Torula yeast</name>
    <name type="synonym">Candida utilis</name>
    <dbReference type="NCBI Taxonomy" id="983966"/>
    <lineage>
        <taxon>Eukaryota</taxon>
        <taxon>Fungi</taxon>
        <taxon>Dikarya</taxon>
        <taxon>Ascomycota</taxon>
        <taxon>Saccharomycotina</taxon>
        <taxon>Saccharomycetes</taxon>
        <taxon>Phaffomycetales</taxon>
        <taxon>Phaffomycetaceae</taxon>
        <taxon>Cyberlindnera</taxon>
    </lineage>
</organism>
<comment type="similarity">
    <text evidence="1 5">Belongs to the cyclin family.</text>
</comment>
<evidence type="ECO:0000256" key="5">
    <source>
        <dbReference type="RuleBase" id="RU000383"/>
    </source>
</evidence>
<keyword evidence="2" id="KW-0132">Cell division</keyword>
<dbReference type="InterPro" id="IPR048258">
    <property type="entry name" value="Cyclins_cyclin-box"/>
</dbReference>
<protein>
    <recommendedName>
        <fullName evidence="7">Cyclin-like domain-containing protein</fullName>
    </recommendedName>
</protein>
<dbReference type="CDD" id="cd20559">
    <property type="entry name" value="CYCLIN_ScCLN_like"/>
    <property type="match status" value="1"/>
</dbReference>
<dbReference type="OrthoDB" id="5590282at2759"/>
<dbReference type="GO" id="GO:0044772">
    <property type="term" value="P:mitotic cell cycle phase transition"/>
    <property type="evidence" value="ECO:0007669"/>
    <property type="project" value="UniProtKB-ARBA"/>
</dbReference>
<dbReference type="GO" id="GO:0016538">
    <property type="term" value="F:cyclin-dependent protein serine/threonine kinase regulator activity"/>
    <property type="evidence" value="ECO:0007669"/>
    <property type="project" value="UniProtKB-ARBA"/>
</dbReference>
<dbReference type="InterPro" id="IPR006671">
    <property type="entry name" value="Cyclin_N"/>
</dbReference>